<dbReference type="SMART" id="SM00401">
    <property type="entry name" value="ZnF_GATA"/>
    <property type="match status" value="1"/>
</dbReference>
<dbReference type="InterPro" id="IPR000679">
    <property type="entry name" value="Znf_GATA"/>
</dbReference>
<feature type="compositionally biased region" description="Low complexity" evidence="7">
    <location>
        <begin position="448"/>
        <end position="471"/>
    </location>
</feature>
<organism evidence="10">
    <name type="scientific">Laccaria bicolor (strain S238N-H82 / ATCC MYA-4686)</name>
    <name type="common">Bicoloured deceiver</name>
    <name type="synonym">Laccaria laccata var. bicolor</name>
    <dbReference type="NCBI Taxonomy" id="486041"/>
    <lineage>
        <taxon>Eukaryota</taxon>
        <taxon>Fungi</taxon>
        <taxon>Dikarya</taxon>
        <taxon>Basidiomycota</taxon>
        <taxon>Agaricomycotina</taxon>
        <taxon>Agaricomycetes</taxon>
        <taxon>Agaricomycetidae</taxon>
        <taxon>Agaricales</taxon>
        <taxon>Agaricineae</taxon>
        <taxon>Hydnangiaceae</taxon>
        <taxon>Laccaria</taxon>
    </lineage>
</organism>
<evidence type="ECO:0000256" key="1">
    <source>
        <dbReference type="ARBA" id="ARBA00022723"/>
    </source>
</evidence>
<dbReference type="PROSITE" id="PS50114">
    <property type="entry name" value="GATA_ZN_FINGER_2"/>
    <property type="match status" value="1"/>
</dbReference>
<dbReference type="InterPro" id="IPR013088">
    <property type="entry name" value="Znf_NHR/GATA"/>
</dbReference>
<keyword evidence="4" id="KW-0805">Transcription regulation</keyword>
<dbReference type="PROSITE" id="PS00344">
    <property type="entry name" value="GATA_ZN_FINGER_1"/>
    <property type="match status" value="1"/>
</dbReference>
<dbReference type="PANTHER" id="PTHR47172:SF24">
    <property type="entry name" value="GATA ZINC FINGER DOMAIN-CONTAINING PROTEIN 14-RELATED"/>
    <property type="match status" value="1"/>
</dbReference>
<sequence length="734" mass="80608">MSYLMQKSYTHQHDPQHDQHDVHQDQDVKPQLSHNGRINISSPVYDPNYNPHTASPSPSYSSDHQPTTLPKVGQTRCYWALLSNDLQFIYLDPVLAHHLEGQADLLVGKSLLTFVHPDEQGTAKLDLGSVLESRTLHGSITRVRFSRLSKVRRMLGYDGPPAPWSDADKIALDKDFMAVDIVINWAADGLVLCFIHAIVDLNPNDNDEHHKTHWTNWCGTPCMDLDQINLLNRRLSVCVPRADMSRVFQILSSHPDRTLLLSWPPDQGQGLDEELGKLVARVTIGTGGNDAKTSCTRRYKALQDTPWGQVESIFIPHGSIIFACHKLNPPSRSDANPSTNMQQLGYSTGYNVQQNPPFYGQGSSYALPPSQAASYTNTYISQSGSGIQGSYSPQRWSQTLPAAMSNLRSGSYPPPPPQGTQAWPQVPEAPSSSYIDTGSLPQTSFNRSNSPAYSYSPTTSSSAGTSPTSDFVPPPRRRVSPDSPKDQYSPTGRNVGNRPMGVLKCSSCKATSSPEWRKGPSGKKELCNACGLRFARSRAKKDGNNLTQRRRKDKGIVKRESATPPTSASPSYSSIRRSFGDTSFSTSSPGSASGSDIYSHSNRHVLDNMTPSPSPPASTMNFVHYSPSGDNRPPYTSHSNAFYSAPSPLSHPPVSHEQEQQHNTQLPPLGQLSSYGGSRHSPLVTSSSPISHSALTSTLPPASYERERDRDRELPPTPLSAEPRHSRRSILTQQ</sequence>
<dbReference type="PANTHER" id="PTHR47172">
    <property type="entry name" value="OS01G0976800 PROTEIN"/>
    <property type="match status" value="1"/>
</dbReference>
<dbReference type="GO" id="GO:0006355">
    <property type="term" value="P:regulation of DNA-templated transcription"/>
    <property type="evidence" value="ECO:0007669"/>
    <property type="project" value="InterPro"/>
</dbReference>
<dbReference type="HOGENOM" id="CLU_016009_0_0_1"/>
<dbReference type="AlphaFoldDB" id="B0DA38"/>
<evidence type="ECO:0000256" key="6">
    <source>
        <dbReference type="PROSITE-ProRule" id="PRU00094"/>
    </source>
</evidence>
<evidence type="ECO:0000259" key="8">
    <source>
        <dbReference type="PROSITE" id="PS50114"/>
    </source>
</evidence>
<evidence type="ECO:0000256" key="5">
    <source>
        <dbReference type="ARBA" id="ARBA00023163"/>
    </source>
</evidence>
<feature type="compositionally biased region" description="Polar residues" evidence="7">
    <location>
        <begin position="661"/>
        <end position="676"/>
    </location>
</feature>
<keyword evidence="3" id="KW-0862">Zinc</keyword>
<dbReference type="CDD" id="cd00202">
    <property type="entry name" value="ZnF_GATA"/>
    <property type="match status" value="1"/>
</dbReference>
<feature type="compositionally biased region" description="Polar residues" evidence="7">
    <location>
        <begin position="683"/>
        <end position="700"/>
    </location>
</feature>
<reference evidence="9 10" key="1">
    <citation type="journal article" date="2008" name="Nature">
        <title>The genome of Laccaria bicolor provides insights into mycorrhizal symbiosis.</title>
        <authorList>
            <person name="Martin F."/>
            <person name="Aerts A."/>
            <person name="Ahren D."/>
            <person name="Brun A."/>
            <person name="Danchin E.G.J."/>
            <person name="Duchaussoy F."/>
            <person name="Gibon J."/>
            <person name="Kohler A."/>
            <person name="Lindquist E."/>
            <person name="Pereda V."/>
            <person name="Salamov A."/>
            <person name="Shapiro H.J."/>
            <person name="Wuyts J."/>
            <person name="Blaudez D."/>
            <person name="Buee M."/>
            <person name="Brokstein P."/>
            <person name="Canbaeck B."/>
            <person name="Cohen D."/>
            <person name="Courty P.E."/>
            <person name="Coutinho P.M."/>
            <person name="Delaruelle C."/>
            <person name="Detter J.C."/>
            <person name="Deveau A."/>
            <person name="DiFazio S."/>
            <person name="Duplessis S."/>
            <person name="Fraissinet-Tachet L."/>
            <person name="Lucic E."/>
            <person name="Frey-Klett P."/>
            <person name="Fourrey C."/>
            <person name="Feussner I."/>
            <person name="Gay G."/>
            <person name="Grimwood J."/>
            <person name="Hoegger P.J."/>
            <person name="Jain P."/>
            <person name="Kilaru S."/>
            <person name="Labbe J."/>
            <person name="Lin Y.C."/>
            <person name="Legue V."/>
            <person name="Le Tacon F."/>
            <person name="Marmeisse R."/>
            <person name="Melayah D."/>
            <person name="Montanini B."/>
            <person name="Muratet M."/>
            <person name="Nehls U."/>
            <person name="Niculita-Hirzel H."/>
            <person name="Oudot-Le Secq M.P."/>
            <person name="Peter M."/>
            <person name="Quesneville H."/>
            <person name="Rajashekar B."/>
            <person name="Reich M."/>
            <person name="Rouhier N."/>
            <person name="Schmutz J."/>
            <person name="Yin T."/>
            <person name="Chalot M."/>
            <person name="Henrissat B."/>
            <person name="Kuees U."/>
            <person name="Lucas S."/>
            <person name="Van de Peer Y."/>
            <person name="Podila G.K."/>
            <person name="Polle A."/>
            <person name="Pukkila P.J."/>
            <person name="Richardson P.M."/>
            <person name="Rouze P."/>
            <person name="Sanders I.R."/>
            <person name="Stajich J.E."/>
            <person name="Tunlid A."/>
            <person name="Tuskan G."/>
            <person name="Grigoriev I.V."/>
        </authorList>
    </citation>
    <scope>NUCLEOTIDE SEQUENCE [LARGE SCALE GENOMIC DNA]</scope>
    <source>
        <strain evidence="10">S238N-H82 / ATCC MYA-4686</strain>
    </source>
</reference>
<dbReference type="SUPFAM" id="SSF57716">
    <property type="entry name" value="Glucocorticoid receptor-like (DNA-binding domain)"/>
    <property type="match status" value="1"/>
</dbReference>
<feature type="compositionally biased region" description="Low complexity" evidence="7">
    <location>
        <begin position="562"/>
        <end position="596"/>
    </location>
</feature>
<keyword evidence="10" id="KW-1185">Reference proteome</keyword>
<feature type="region of interest" description="Disordered" evidence="7">
    <location>
        <begin position="331"/>
        <end position="353"/>
    </location>
</feature>
<feature type="compositionally biased region" description="Basic and acidic residues" evidence="7">
    <location>
        <begin position="704"/>
        <end position="714"/>
    </location>
</feature>
<feature type="compositionally biased region" description="Polar residues" evidence="7">
    <location>
        <begin position="50"/>
        <end position="68"/>
    </location>
</feature>
<protein>
    <submittedName>
        <fullName evidence="9">Predicted protein</fullName>
    </submittedName>
</protein>
<proteinExistence type="predicted"/>
<feature type="region of interest" description="Disordered" evidence="7">
    <location>
        <begin position="405"/>
        <end position="501"/>
    </location>
</feature>
<evidence type="ECO:0000313" key="9">
    <source>
        <dbReference type="EMBL" id="EDR08692.1"/>
    </source>
</evidence>
<keyword evidence="5" id="KW-0804">Transcription</keyword>
<keyword evidence="1" id="KW-0479">Metal-binding</keyword>
<evidence type="ECO:0000313" key="10">
    <source>
        <dbReference type="Proteomes" id="UP000001194"/>
    </source>
</evidence>
<feature type="compositionally biased region" description="Polar residues" evidence="7">
    <location>
        <begin position="430"/>
        <end position="447"/>
    </location>
</feature>
<dbReference type="OrthoDB" id="2162994at2759"/>
<dbReference type="Pfam" id="PF00320">
    <property type="entry name" value="GATA"/>
    <property type="match status" value="1"/>
</dbReference>
<dbReference type="GeneID" id="6076588"/>
<evidence type="ECO:0000256" key="4">
    <source>
        <dbReference type="ARBA" id="ARBA00023015"/>
    </source>
</evidence>
<feature type="region of interest" description="Disordered" evidence="7">
    <location>
        <begin position="540"/>
        <end position="734"/>
    </location>
</feature>
<feature type="compositionally biased region" description="Basic and acidic residues" evidence="7">
    <location>
        <begin position="11"/>
        <end position="28"/>
    </location>
</feature>
<dbReference type="GO" id="GO:0043565">
    <property type="term" value="F:sequence-specific DNA binding"/>
    <property type="evidence" value="ECO:0007669"/>
    <property type="project" value="InterPro"/>
</dbReference>
<feature type="compositionally biased region" description="Polar residues" evidence="7">
    <location>
        <begin position="32"/>
        <end position="42"/>
    </location>
</feature>
<gene>
    <name evidence="9" type="ORF">LACBIDRAFT_297145</name>
</gene>
<dbReference type="STRING" id="486041.B0DA38"/>
<name>B0DA38_LACBS</name>
<dbReference type="Gene3D" id="3.30.50.10">
    <property type="entry name" value="Erythroid Transcription Factor GATA-1, subunit A"/>
    <property type="match status" value="1"/>
</dbReference>
<evidence type="ECO:0000256" key="7">
    <source>
        <dbReference type="SAM" id="MobiDB-lite"/>
    </source>
</evidence>
<dbReference type="GO" id="GO:0008270">
    <property type="term" value="F:zinc ion binding"/>
    <property type="evidence" value="ECO:0007669"/>
    <property type="project" value="UniProtKB-KW"/>
</dbReference>
<dbReference type="Proteomes" id="UP000001194">
    <property type="component" value="Unassembled WGS sequence"/>
</dbReference>
<keyword evidence="2 6" id="KW-0863">Zinc-finger</keyword>
<dbReference type="RefSeq" id="XP_001880917.1">
    <property type="nucleotide sequence ID" value="XM_001880882.1"/>
</dbReference>
<feature type="region of interest" description="Disordered" evidence="7">
    <location>
        <begin position="1"/>
        <end position="68"/>
    </location>
</feature>
<evidence type="ECO:0000256" key="3">
    <source>
        <dbReference type="ARBA" id="ARBA00022833"/>
    </source>
</evidence>
<accession>B0DA38</accession>
<dbReference type="InParanoid" id="B0DA38"/>
<dbReference type="KEGG" id="lbc:LACBIDRAFT_297145"/>
<feature type="domain" description="GATA-type" evidence="8">
    <location>
        <begin position="503"/>
        <end position="559"/>
    </location>
</feature>
<evidence type="ECO:0000256" key="2">
    <source>
        <dbReference type="ARBA" id="ARBA00022771"/>
    </source>
</evidence>
<dbReference type="EMBL" id="DS547101">
    <property type="protein sequence ID" value="EDR08692.1"/>
    <property type="molecule type" value="Genomic_DNA"/>
</dbReference>